<dbReference type="RefSeq" id="WP_231062568.1">
    <property type="nucleotide sequence ID" value="NZ_JAJNOR010000004.1"/>
</dbReference>
<reference evidence="1 2" key="1">
    <citation type="submission" date="2021-11" db="EMBL/GenBank/DDBJ databases">
        <title>Lacrimispora sp. nov. NSJ-141 isolated from human feces.</title>
        <authorList>
            <person name="Abdugheni R."/>
        </authorList>
    </citation>
    <scope>NUCLEOTIDE SEQUENCE [LARGE SCALE GENOMIC DNA]</scope>
    <source>
        <strain evidence="1 2">NSJ-141</strain>
    </source>
</reference>
<organism evidence="1 2">
    <name type="scientific">Lientehia hominis</name>
    <dbReference type="NCBI Taxonomy" id="2897778"/>
    <lineage>
        <taxon>Bacteria</taxon>
        <taxon>Bacillati</taxon>
        <taxon>Bacillota</taxon>
        <taxon>Clostridia</taxon>
        <taxon>Lachnospirales</taxon>
        <taxon>Lachnospiraceae</taxon>
        <taxon>Lientehia</taxon>
    </lineage>
</organism>
<evidence type="ECO:0000313" key="1">
    <source>
        <dbReference type="EMBL" id="MCD2492695.1"/>
    </source>
</evidence>
<dbReference type="EMBL" id="JAJNOR010000004">
    <property type="protein sequence ID" value="MCD2492695.1"/>
    <property type="molecule type" value="Genomic_DNA"/>
</dbReference>
<protein>
    <submittedName>
        <fullName evidence="1">Uncharacterized protein</fullName>
    </submittedName>
</protein>
<evidence type="ECO:0000313" key="2">
    <source>
        <dbReference type="Proteomes" id="UP001299265"/>
    </source>
</evidence>
<proteinExistence type="predicted"/>
<dbReference type="Proteomes" id="UP001299265">
    <property type="component" value="Unassembled WGS sequence"/>
</dbReference>
<gene>
    <name evidence="1" type="ORF">LQE92_08645</name>
</gene>
<sequence>MKWYRQLYLSEKAREQRKTVIKKFKDGGIHPRLYVIALPSNKENLLDILPQPVLLQEYYKKAGVSVVGVACSRQEAMELSAAIVMDAYRATGSTDVKAYLGDDFGSVPLEGFDGREWYREW</sequence>
<name>A0AAP2RJD2_9FIRM</name>
<comment type="caution">
    <text evidence="1">The sequence shown here is derived from an EMBL/GenBank/DDBJ whole genome shotgun (WGS) entry which is preliminary data.</text>
</comment>
<dbReference type="AlphaFoldDB" id="A0AAP2RJD2"/>
<keyword evidence="2" id="KW-1185">Reference proteome</keyword>
<accession>A0AAP2RJD2</accession>